<feature type="region of interest" description="NMP" evidence="5">
    <location>
        <begin position="36"/>
        <end position="65"/>
    </location>
</feature>
<dbReference type="Pfam" id="PF00406">
    <property type="entry name" value="ADK"/>
    <property type="match status" value="1"/>
</dbReference>
<feature type="binding site" evidence="5">
    <location>
        <begin position="16"/>
        <end position="21"/>
    </location>
    <ligand>
        <name>ATP</name>
        <dbReference type="ChEBI" id="CHEBI:30616"/>
    </ligand>
</feature>
<dbReference type="InterPro" id="IPR033690">
    <property type="entry name" value="Adenylat_kinase_CS"/>
</dbReference>
<comment type="catalytic activity">
    <reaction evidence="5 7">
        <text>AMP + ATP = 2 ADP</text>
        <dbReference type="Rhea" id="RHEA:12973"/>
        <dbReference type="ChEBI" id="CHEBI:30616"/>
        <dbReference type="ChEBI" id="CHEBI:456215"/>
        <dbReference type="ChEBI" id="CHEBI:456216"/>
        <dbReference type="EC" id="2.7.4.3"/>
    </reaction>
</comment>
<comment type="domain">
    <text evidence="5">Consists of three domains, a large central CORE domain and two small peripheral domains, NMPbind and LID, which undergo movements during catalysis. The LID domain closes over the site of phosphoryl transfer upon ATP binding. Assembling and dissambling the active center during each catalytic cycle provides an effective means to prevent ATP hydrolysis.</text>
</comment>
<feature type="binding site" evidence="5">
    <location>
        <begin position="91"/>
        <end position="94"/>
    </location>
    <ligand>
        <name>AMP</name>
        <dbReference type="ChEBI" id="CHEBI:456215"/>
    </ligand>
</feature>
<keyword evidence="4 5" id="KW-0418">Kinase</keyword>
<evidence type="ECO:0000256" key="5">
    <source>
        <dbReference type="HAMAP-Rule" id="MF_00235"/>
    </source>
</evidence>
<accession>A0A0G1I157</accession>
<evidence type="ECO:0000313" key="8">
    <source>
        <dbReference type="EMBL" id="KKT52945.1"/>
    </source>
</evidence>
<feature type="binding site" evidence="5">
    <location>
        <begin position="63"/>
        <end position="65"/>
    </location>
    <ligand>
        <name>AMP</name>
        <dbReference type="ChEBI" id="CHEBI:456215"/>
    </ligand>
</feature>
<comment type="subunit">
    <text evidence="5 7">Monomer.</text>
</comment>
<keyword evidence="2 5" id="KW-0545">Nucleotide biosynthesis</keyword>
<keyword evidence="1 5" id="KW-0808">Transferase</keyword>
<dbReference type="PRINTS" id="PR00094">
    <property type="entry name" value="ADENYLTKNASE"/>
</dbReference>
<dbReference type="HAMAP" id="MF_00235">
    <property type="entry name" value="Adenylate_kinase_Adk"/>
    <property type="match status" value="1"/>
</dbReference>
<dbReference type="InterPro" id="IPR000850">
    <property type="entry name" value="Adenylat/UMP-CMP_kin"/>
</dbReference>
<dbReference type="InterPro" id="IPR027417">
    <property type="entry name" value="P-loop_NTPase"/>
</dbReference>
<dbReference type="GO" id="GO:0004017">
    <property type="term" value="F:AMP kinase activity"/>
    <property type="evidence" value="ECO:0007669"/>
    <property type="project" value="UniProtKB-UniRule"/>
</dbReference>
<proteinExistence type="inferred from homology"/>
<evidence type="ECO:0000256" key="2">
    <source>
        <dbReference type="ARBA" id="ARBA00022727"/>
    </source>
</evidence>
<dbReference type="GO" id="GO:0005524">
    <property type="term" value="F:ATP binding"/>
    <property type="evidence" value="ECO:0007669"/>
    <property type="project" value="UniProtKB-UniRule"/>
</dbReference>
<dbReference type="AlphaFoldDB" id="A0A0G1I157"/>
<protein>
    <recommendedName>
        <fullName evidence="5 7">Adenylate kinase</fullName>
        <shortName evidence="5">AK</shortName>
        <ecNumber evidence="5 7">2.7.4.3</ecNumber>
    </recommendedName>
    <alternativeName>
        <fullName evidence="5">ATP-AMP transphosphorylase</fullName>
    </alternativeName>
    <alternativeName>
        <fullName evidence="5">ATP:AMP phosphotransferase</fullName>
    </alternativeName>
    <alternativeName>
        <fullName evidence="5">Adenylate monophosphate kinase</fullName>
    </alternativeName>
</protein>
<dbReference type="GO" id="GO:0044209">
    <property type="term" value="P:AMP salvage"/>
    <property type="evidence" value="ECO:0007669"/>
    <property type="project" value="UniProtKB-UniRule"/>
</dbReference>
<dbReference type="EMBL" id="LCIJ01000005">
    <property type="protein sequence ID" value="KKT52945.1"/>
    <property type="molecule type" value="Genomic_DNA"/>
</dbReference>
<dbReference type="GO" id="GO:0005737">
    <property type="term" value="C:cytoplasm"/>
    <property type="evidence" value="ECO:0007669"/>
    <property type="project" value="UniProtKB-SubCell"/>
</dbReference>
<keyword evidence="3 5" id="KW-0547">Nucleotide-binding</keyword>
<evidence type="ECO:0000256" key="7">
    <source>
        <dbReference type="RuleBase" id="RU003331"/>
    </source>
</evidence>
<reference evidence="8 9" key="1">
    <citation type="journal article" date="2015" name="Nature">
        <title>rRNA introns, odd ribosomes, and small enigmatic genomes across a large radiation of phyla.</title>
        <authorList>
            <person name="Brown C.T."/>
            <person name="Hug L.A."/>
            <person name="Thomas B.C."/>
            <person name="Sharon I."/>
            <person name="Castelle C.J."/>
            <person name="Singh A."/>
            <person name="Wilkins M.J."/>
            <person name="Williams K.H."/>
            <person name="Banfield J.F."/>
        </authorList>
    </citation>
    <scope>NUCLEOTIDE SEQUENCE [LARGE SCALE GENOMIC DNA]</scope>
</reference>
<comment type="pathway">
    <text evidence="5">Purine metabolism; AMP biosynthesis via salvage pathway; AMP from ADP: step 1/1.</text>
</comment>
<dbReference type="Proteomes" id="UP000034752">
    <property type="component" value="Unassembled WGS sequence"/>
</dbReference>
<evidence type="ECO:0000313" key="9">
    <source>
        <dbReference type="Proteomes" id="UP000034752"/>
    </source>
</evidence>
<dbReference type="CDD" id="cd01428">
    <property type="entry name" value="ADK"/>
    <property type="match status" value="1"/>
</dbReference>
<evidence type="ECO:0000256" key="1">
    <source>
        <dbReference type="ARBA" id="ARBA00022679"/>
    </source>
</evidence>
<dbReference type="UniPathway" id="UPA00588">
    <property type="reaction ID" value="UER00649"/>
</dbReference>
<comment type="similarity">
    <text evidence="5 6">Belongs to the adenylate kinase family.</text>
</comment>
<dbReference type="SUPFAM" id="SSF52540">
    <property type="entry name" value="P-loop containing nucleoside triphosphate hydrolases"/>
    <property type="match status" value="1"/>
</dbReference>
<evidence type="ECO:0000256" key="3">
    <source>
        <dbReference type="ARBA" id="ARBA00022741"/>
    </source>
</evidence>
<sequence>MNSKIKPDIIIYGGPGSGKSTQAELLVKKLHAEHMNMGELLRDAVSRKRAGWQDVKKYMDKGGLVPERITSQLVHNFVAKAPKHRQIVFDGYPRRLLQIKLLRKVQDKFKRQAIMVLVDLPNKVAKERLISRAKIEGRLDDANPKTVVARIKVFQERAKEVTGYYRQQKSLIKINGDQLVEKVARDIWEMVSAL</sequence>
<organism evidence="8 9">
    <name type="scientific">candidate division Kazan bacterium GW2011_GWA1_44_22</name>
    <dbReference type="NCBI Taxonomy" id="1620410"/>
    <lineage>
        <taxon>Bacteria</taxon>
        <taxon>Bacteria division Kazan-3B-28</taxon>
    </lineage>
</organism>
<keyword evidence="5" id="KW-0963">Cytoplasm</keyword>
<comment type="caution">
    <text evidence="8">The sequence shown here is derived from an EMBL/GenBank/DDBJ whole genome shotgun (WGS) entry which is preliminary data.</text>
</comment>
<dbReference type="EC" id="2.7.4.3" evidence="5 7"/>
<gene>
    <name evidence="5" type="primary">adk</name>
    <name evidence="8" type="ORF">VE96_C0005G0034</name>
</gene>
<dbReference type="PANTHER" id="PTHR23359">
    <property type="entry name" value="NUCLEOTIDE KINASE"/>
    <property type="match status" value="1"/>
</dbReference>
<feature type="binding site" evidence="5">
    <location>
        <position position="42"/>
    </location>
    <ligand>
        <name>AMP</name>
        <dbReference type="ChEBI" id="CHEBI:456215"/>
    </ligand>
</feature>
<feature type="binding site" evidence="5">
    <location>
        <position position="132"/>
    </location>
    <ligand>
        <name>ATP</name>
        <dbReference type="ChEBI" id="CHEBI:30616"/>
    </ligand>
</feature>
<name>A0A0G1I157_UNCK3</name>
<feature type="binding site" evidence="5">
    <location>
        <position position="138"/>
    </location>
    <ligand>
        <name>AMP</name>
        <dbReference type="ChEBI" id="CHEBI:456215"/>
    </ligand>
</feature>
<dbReference type="PROSITE" id="PS00113">
    <property type="entry name" value="ADENYLATE_KINASE"/>
    <property type="match status" value="1"/>
</dbReference>
<feature type="binding site" evidence="5">
    <location>
        <position position="98"/>
    </location>
    <ligand>
        <name>AMP</name>
        <dbReference type="ChEBI" id="CHEBI:456215"/>
    </ligand>
</feature>
<feature type="binding site" evidence="5">
    <location>
        <position position="150"/>
    </location>
    <ligand>
        <name>AMP</name>
        <dbReference type="ChEBI" id="CHEBI:456215"/>
    </ligand>
</feature>
<comment type="subcellular location">
    <subcellularLocation>
        <location evidence="5 7">Cytoplasm</location>
    </subcellularLocation>
</comment>
<dbReference type="Gene3D" id="3.40.50.300">
    <property type="entry name" value="P-loop containing nucleotide triphosphate hydrolases"/>
    <property type="match status" value="1"/>
</dbReference>
<comment type="caution">
    <text evidence="5">Lacks conserved residue(s) required for the propagation of feature annotation.</text>
</comment>
<evidence type="ECO:0000256" key="6">
    <source>
        <dbReference type="RuleBase" id="RU003330"/>
    </source>
</evidence>
<evidence type="ECO:0000256" key="4">
    <source>
        <dbReference type="ARBA" id="ARBA00022777"/>
    </source>
</evidence>
<comment type="function">
    <text evidence="5">Catalyzes the reversible transfer of the terminal phosphate group between ATP and AMP. Plays an important role in cellular energy homeostasis and in adenine nucleotide metabolism.</text>
</comment>
<feature type="binding site" evidence="5">
    <location>
        <position position="178"/>
    </location>
    <ligand>
        <name>ATP</name>
        <dbReference type="ChEBI" id="CHEBI:30616"/>
    </ligand>
</feature>
<keyword evidence="5 7" id="KW-0067">ATP-binding</keyword>